<feature type="domain" description="Zn(2)-C6 fungal-type" evidence="3">
    <location>
        <begin position="19"/>
        <end position="47"/>
    </location>
</feature>
<dbReference type="Gene3D" id="4.10.240.10">
    <property type="entry name" value="Zn(2)-C6 fungal-type DNA-binding domain"/>
    <property type="match status" value="1"/>
</dbReference>
<dbReference type="Pfam" id="PF00172">
    <property type="entry name" value="Zn_clus"/>
    <property type="match status" value="1"/>
</dbReference>
<comment type="subcellular location">
    <subcellularLocation>
        <location evidence="1">Nucleus</location>
    </subcellularLocation>
</comment>
<sequence>MPSKTRLRASIKRTKTYSGCWTCRARGVKCDTTRPACNRCLKSKRACEGYGVRLSWDQEDLSTPNPAKGRLLFLESDRRHPTFSDKELDSAIDSLDSGEIDCPGCQAGPFFAFRLPSSASSDKNETSYNDDSNTSSPIAYDEFAQNLCDEIEIDEVLASTPKELNYATHEDHAHIQQQLLPLLRPFLVSSTAEERRLFHYWVTSASGIMISTGHPDNPYQKIVIPLAMAAAAPSGHIGFNTALLHSIYALTSFNLAQIHHTSEAHLTAMRHQEISLRHLRCSISGDLSGHKTAFLATIIILSATEAISGQFSEWRIHVGAGREWLRSMGHAWIRTEDEVVLYQLFQLLEALGNTHQRRADKYRELELEPLDDSEGIRTSRSVASSVAHQDGTNYLQRLFGVTKPILDIILEINWRSTLACPGTPAELRALAQRMLLINPIALHFSCPTEVSERLARQHACAFYMACNIYYERQILRRASKNLQHLVEQGLYHLEAINILEAEMNVAGLSWPVYVIACEADSHDLRQRSLRLFARRLQQGIGGAANIKTIVIEVWHRRDHGYSEDLESRVTSIDIPEALGIDLLLV</sequence>
<dbReference type="PROSITE" id="PS50048">
    <property type="entry name" value="ZN2_CY6_FUNGAL_2"/>
    <property type="match status" value="1"/>
</dbReference>
<dbReference type="EMBL" id="KN832915">
    <property type="protein sequence ID" value="KIM92612.1"/>
    <property type="molecule type" value="Genomic_DNA"/>
</dbReference>
<proteinExistence type="predicted"/>
<dbReference type="InParanoid" id="A0A0C3CSJ9"/>
<evidence type="ECO:0000259" key="3">
    <source>
        <dbReference type="PROSITE" id="PS50048"/>
    </source>
</evidence>
<name>A0A0C3CSJ9_OIDMZ</name>
<gene>
    <name evidence="4" type="ORF">OIDMADRAFT_36483</name>
</gene>
<dbReference type="Proteomes" id="UP000054321">
    <property type="component" value="Unassembled WGS sequence"/>
</dbReference>
<dbReference type="GO" id="GO:0045944">
    <property type="term" value="P:positive regulation of transcription by RNA polymerase II"/>
    <property type="evidence" value="ECO:0007669"/>
    <property type="project" value="TreeGrafter"/>
</dbReference>
<dbReference type="SMART" id="SM00066">
    <property type="entry name" value="GAL4"/>
    <property type="match status" value="1"/>
</dbReference>
<dbReference type="OrthoDB" id="3477330at2759"/>
<organism evidence="4 5">
    <name type="scientific">Oidiodendron maius (strain Zn)</name>
    <dbReference type="NCBI Taxonomy" id="913774"/>
    <lineage>
        <taxon>Eukaryota</taxon>
        <taxon>Fungi</taxon>
        <taxon>Dikarya</taxon>
        <taxon>Ascomycota</taxon>
        <taxon>Pezizomycotina</taxon>
        <taxon>Leotiomycetes</taxon>
        <taxon>Leotiomycetes incertae sedis</taxon>
        <taxon>Myxotrichaceae</taxon>
        <taxon>Oidiodendron</taxon>
    </lineage>
</organism>
<evidence type="ECO:0000256" key="2">
    <source>
        <dbReference type="ARBA" id="ARBA00023242"/>
    </source>
</evidence>
<dbReference type="InterPro" id="IPR001138">
    <property type="entry name" value="Zn2Cys6_DnaBD"/>
</dbReference>
<keyword evidence="5" id="KW-1185">Reference proteome</keyword>
<dbReference type="GO" id="GO:0000981">
    <property type="term" value="F:DNA-binding transcription factor activity, RNA polymerase II-specific"/>
    <property type="evidence" value="ECO:0007669"/>
    <property type="project" value="InterPro"/>
</dbReference>
<evidence type="ECO:0000313" key="5">
    <source>
        <dbReference type="Proteomes" id="UP000054321"/>
    </source>
</evidence>
<dbReference type="GO" id="GO:0008270">
    <property type="term" value="F:zinc ion binding"/>
    <property type="evidence" value="ECO:0007669"/>
    <property type="project" value="InterPro"/>
</dbReference>
<keyword evidence="2" id="KW-0539">Nucleus</keyword>
<reference evidence="4 5" key="1">
    <citation type="submission" date="2014-04" db="EMBL/GenBank/DDBJ databases">
        <authorList>
            <consortium name="DOE Joint Genome Institute"/>
            <person name="Kuo A."/>
            <person name="Martino E."/>
            <person name="Perotto S."/>
            <person name="Kohler A."/>
            <person name="Nagy L.G."/>
            <person name="Floudas D."/>
            <person name="Copeland A."/>
            <person name="Barry K.W."/>
            <person name="Cichocki N."/>
            <person name="Veneault-Fourrey C."/>
            <person name="LaButti K."/>
            <person name="Lindquist E.A."/>
            <person name="Lipzen A."/>
            <person name="Lundell T."/>
            <person name="Morin E."/>
            <person name="Murat C."/>
            <person name="Sun H."/>
            <person name="Tunlid A."/>
            <person name="Henrissat B."/>
            <person name="Grigoriev I.V."/>
            <person name="Hibbett D.S."/>
            <person name="Martin F."/>
            <person name="Nordberg H.P."/>
            <person name="Cantor M.N."/>
            <person name="Hua S.X."/>
        </authorList>
    </citation>
    <scope>NUCLEOTIDE SEQUENCE [LARGE SCALE GENOMIC DNA]</scope>
    <source>
        <strain evidence="4 5">Zn</strain>
    </source>
</reference>
<dbReference type="SUPFAM" id="SSF57701">
    <property type="entry name" value="Zn2/Cys6 DNA-binding domain"/>
    <property type="match status" value="1"/>
</dbReference>
<protein>
    <recommendedName>
        <fullName evidence="3">Zn(2)-C6 fungal-type domain-containing protein</fullName>
    </recommendedName>
</protein>
<dbReference type="STRING" id="913774.A0A0C3CSJ9"/>
<dbReference type="PANTHER" id="PTHR37534:SF49">
    <property type="entry name" value="LYSINE BIOSYNTHESIS REGULATORY PROTEIN LYS14"/>
    <property type="match status" value="1"/>
</dbReference>
<dbReference type="PANTHER" id="PTHR37534">
    <property type="entry name" value="TRANSCRIPTIONAL ACTIVATOR PROTEIN UGA3"/>
    <property type="match status" value="1"/>
</dbReference>
<dbReference type="GO" id="GO:0000976">
    <property type="term" value="F:transcription cis-regulatory region binding"/>
    <property type="evidence" value="ECO:0007669"/>
    <property type="project" value="TreeGrafter"/>
</dbReference>
<dbReference type="Pfam" id="PF11951">
    <property type="entry name" value="Fungal_trans_2"/>
    <property type="match status" value="1"/>
</dbReference>
<dbReference type="HOGENOM" id="CLU_009030_3_0_1"/>
<dbReference type="InterPro" id="IPR036864">
    <property type="entry name" value="Zn2-C6_fun-type_DNA-bd_sf"/>
</dbReference>
<reference evidence="5" key="2">
    <citation type="submission" date="2015-01" db="EMBL/GenBank/DDBJ databases">
        <title>Evolutionary Origins and Diversification of the Mycorrhizal Mutualists.</title>
        <authorList>
            <consortium name="DOE Joint Genome Institute"/>
            <consortium name="Mycorrhizal Genomics Consortium"/>
            <person name="Kohler A."/>
            <person name="Kuo A."/>
            <person name="Nagy L.G."/>
            <person name="Floudas D."/>
            <person name="Copeland A."/>
            <person name="Barry K.W."/>
            <person name="Cichocki N."/>
            <person name="Veneault-Fourrey C."/>
            <person name="LaButti K."/>
            <person name="Lindquist E.A."/>
            <person name="Lipzen A."/>
            <person name="Lundell T."/>
            <person name="Morin E."/>
            <person name="Murat C."/>
            <person name="Riley R."/>
            <person name="Ohm R."/>
            <person name="Sun H."/>
            <person name="Tunlid A."/>
            <person name="Henrissat B."/>
            <person name="Grigoriev I.V."/>
            <person name="Hibbett D.S."/>
            <person name="Martin F."/>
        </authorList>
    </citation>
    <scope>NUCLEOTIDE SEQUENCE [LARGE SCALE GENOMIC DNA]</scope>
    <source>
        <strain evidence="5">Zn</strain>
    </source>
</reference>
<dbReference type="InterPro" id="IPR021858">
    <property type="entry name" value="Fun_TF"/>
</dbReference>
<evidence type="ECO:0000256" key="1">
    <source>
        <dbReference type="ARBA" id="ARBA00004123"/>
    </source>
</evidence>
<accession>A0A0C3CSJ9</accession>
<evidence type="ECO:0000313" key="4">
    <source>
        <dbReference type="EMBL" id="KIM92612.1"/>
    </source>
</evidence>
<dbReference type="AlphaFoldDB" id="A0A0C3CSJ9"/>
<dbReference type="CDD" id="cd00067">
    <property type="entry name" value="GAL4"/>
    <property type="match status" value="1"/>
</dbReference>
<dbReference type="GO" id="GO:0005634">
    <property type="term" value="C:nucleus"/>
    <property type="evidence" value="ECO:0007669"/>
    <property type="project" value="UniProtKB-SubCell"/>
</dbReference>